<dbReference type="Pfam" id="PF22692">
    <property type="entry name" value="LlgE_F_G_D1"/>
    <property type="match status" value="1"/>
</dbReference>
<dbReference type="Proteomes" id="UP000014040">
    <property type="component" value="Unassembled WGS sequence"/>
</dbReference>
<evidence type="ECO:0000313" key="7">
    <source>
        <dbReference type="Proteomes" id="UP000014040"/>
    </source>
</evidence>
<proteinExistence type="inferred from homology"/>
<dbReference type="Pfam" id="PF00460">
    <property type="entry name" value="Flg_bb_rod"/>
    <property type="match status" value="1"/>
</dbReference>
<accession>R8H150</accession>
<evidence type="ECO:0000313" key="6">
    <source>
        <dbReference type="EMBL" id="EOO66602.1"/>
    </source>
</evidence>
<comment type="subcellular location">
    <subcellularLocation>
        <location evidence="2">Bacterial flagellum basal body</location>
    </subcellularLocation>
</comment>
<evidence type="ECO:0000256" key="2">
    <source>
        <dbReference type="RuleBase" id="RU362116"/>
    </source>
</evidence>
<dbReference type="InterPro" id="IPR020013">
    <property type="entry name" value="Flagellar_FlgE/F/G"/>
</dbReference>
<dbReference type="InterPro" id="IPR053967">
    <property type="entry name" value="LlgE_F_G-like_D1"/>
</dbReference>
<dbReference type="AlphaFoldDB" id="R8H150"/>
<dbReference type="NCBIfam" id="TIGR03506">
    <property type="entry name" value="FlgEFG_subfam"/>
    <property type="match status" value="1"/>
</dbReference>
<keyword evidence="2" id="KW-0975">Bacterial flagellum</keyword>
<evidence type="ECO:0000259" key="4">
    <source>
        <dbReference type="Pfam" id="PF06429"/>
    </source>
</evidence>
<dbReference type="PANTHER" id="PTHR30435:SF31">
    <property type="entry name" value="FLAGELLAR BASAL-BODY ROD PROTEIN FLGG"/>
    <property type="match status" value="1"/>
</dbReference>
<dbReference type="HOGENOM" id="CLU_013687_0_0_9"/>
<keyword evidence="6" id="KW-0282">Flagellum</keyword>
<protein>
    <submittedName>
        <fullName evidence="6">Flagellar hook-basal body protein</fullName>
    </submittedName>
</protein>
<feature type="domain" description="Flagellar basal-body/hook protein C-terminal" evidence="4">
    <location>
        <begin position="223"/>
        <end position="265"/>
    </location>
</feature>
<reference evidence="6 7" key="1">
    <citation type="submission" date="2012-12" db="EMBL/GenBank/DDBJ databases">
        <title>The Genome Sequence of Bacillus cereus VD021.</title>
        <authorList>
            <consortium name="The Broad Institute Genome Sequencing Platform"/>
            <consortium name="The Broad Institute Genome Sequencing Center for Infectious Disease"/>
            <person name="Feldgarden M."/>
            <person name="Van der Auwera G.A."/>
            <person name="Mahillon J."/>
            <person name="Duprez V."/>
            <person name="Timmery S."/>
            <person name="Mattelet C."/>
            <person name="Dierick K."/>
            <person name="Sun M."/>
            <person name="Yu Z."/>
            <person name="Zhu L."/>
            <person name="Hu X."/>
            <person name="Shank E.B."/>
            <person name="Swiecicka I."/>
            <person name="Hansen B.M."/>
            <person name="Andrup L."/>
            <person name="Walker B."/>
            <person name="Young S.K."/>
            <person name="Zeng Q."/>
            <person name="Gargeya S."/>
            <person name="Fitzgerald M."/>
            <person name="Haas B."/>
            <person name="Abouelleil A."/>
            <person name="Alvarado L."/>
            <person name="Arachchi H.M."/>
            <person name="Berlin A.M."/>
            <person name="Chapman S.B."/>
            <person name="Dewar J."/>
            <person name="Goldberg J."/>
            <person name="Griggs A."/>
            <person name="Gujja S."/>
            <person name="Hansen M."/>
            <person name="Howarth C."/>
            <person name="Imamovic A."/>
            <person name="Larimer J."/>
            <person name="McCowan C."/>
            <person name="Murphy C."/>
            <person name="Neiman D."/>
            <person name="Pearson M."/>
            <person name="Priest M."/>
            <person name="Roberts A."/>
            <person name="Saif S."/>
            <person name="Shea T."/>
            <person name="Sisk P."/>
            <person name="Sykes S."/>
            <person name="Wortman J."/>
            <person name="Nusbaum C."/>
            <person name="Birren B."/>
        </authorList>
    </citation>
    <scope>NUCLEOTIDE SEQUENCE [LARGE SCALE GENOMIC DNA]</scope>
    <source>
        <strain evidence="6 7">VD021</strain>
    </source>
</reference>
<dbReference type="InterPro" id="IPR037925">
    <property type="entry name" value="FlgE/F/G-like"/>
</dbReference>
<dbReference type="InterPro" id="IPR010930">
    <property type="entry name" value="Flg_bb/hook_C_dom"/>
</dbReference>
<keyword evidence="6" id="KW-0966">Cell projection</keyword>
<dbReference type="Pfam" id="PF06429">
    <property type="entry name" value="Flg_bbr_C"/>
    <property type="match status" value="1"/>
</dbReference>
<name>R8H150_BACCE</name>
<dbReference type="EMBL" id="AHES01000071">
    <property type="protein sequence ID" value="EOO66602.1"/>
    <property type="molecule type" value="Genomic_DNA"/>
</dbReference>
<evidence type="ECO:0000259" key="3">
    <source>
        <dbReference type="Pfam" id="PF00460"/>
    </source>
</evidence>
<evidence type="ECO:0000259" key="5">
    <source>
        <dbReference type="Pfam" id="PF22692"/>
    </source>
</evidence>
<evidence type="ECO:0000256" key="1">
    <source>
        <dbReference type="ARBA" id="ARBA00009677"/>
    </source>
</evidence>
<keyword evidence="6" id="KW-0969">Cilium</keyword>
<dbReference type="GO" id="GO:0071978">
    <property type="term" value="P:bacterial-type flagellum-dependent swarming motility"/>
    <property type="evidence" value="ECO:0007669"/>
    <property type="project" value="TreeGrafter"/>
</dbReference>
<dbReference type="SUPFAM" id="SSF117143">
    <property type="entry name" value="Flagellar hook protein flgE"/>
    <property type="match status" value="1"/>
</dbReference>
<gene>
    <name evidence="6" type="ORF">IIC_05412</name>
</gene>
<dbReference type="PANTHER" id="PTHR30435">
    <property type="entry name" value="FLAGELLAR PROTEIN"/>
    <property type="match status" value="1"/>
</dbReference>
<dbReference type="PATRIC" id="fig|1053224.3.peg.5441"/>
<feature type="domain" description="Flagellar basal body rod protein N-terminal" evidence="3">
    <location>
        <begin position="6"/>
        <end position="36"/>
    </location>
</feature>
<comment type="similarity">
    <text evidence="1 2">Belongs to the flagella basal body rod proteins family.</text>
</comment>
<feature type="domain" description="Flagellar hook protein FlgE/F/G-like D1" evidence="5">
    <location>
        <begin position="103"/>
        <end position="161"/>
    </location>
</feature>
<dbReference type="GO" id="GO:0009425">
    <property type="term" value="C:bacterial-type flagellum basal body"/>
    <property type="evidence" value="ECO:0007669"/>
    <property type="project" value="UniProtKB-SubCell"/>
</dbReference>
<organism evidence="6 7">
    <name type="scientific">Bacillus cereus VD021</name>
    <dbReference type="NCBI Taxonomy" id="1053224"/>
    <lineage>
        <taxon>Bacteria</taxon>
        <taxon>Bacillati</taxon>
        <taxon>Bacillota</taxon>
        <taxon>Bacilli</taxon>
        <taxon>Bacillales</taxon>
        <taxon>Bacillaceae</taxon>
        <taxon>Bacillus</taxon>
        <taxon>Bacillus cereus group</taxon>
    </lineage>
</organism>
<sequence length="269" mass="29912">MSMNGLYIGSMGMMNYMQHINVHSNNVANAQTTGFKAENMTSKVFDVQDTYRRGDGSATNIGSVDYAVVPAATHVNLVQGNVQMTNSATDFFLDDGAAGTSSFFVTSKNDETFLTRDGSFTLNSDRYLQTSAGAYVMDVNNERIRIPENVDFFVSNNGEIYREINEGTLQDPDIKRIVIAQLQTKTVDAEANARLMQRENKSFTLAEGNLADLPNGTGAVRNHMLENSNVDMTKEMADLMTNQKMIQASQRIMTSFDKIYEKEANEILR</sequence>
<dbReference type="InterPro" id="IPR001444">
    <property type="entry name" value="Flag_bb_rod_N"/>
</dbReference>
<comment type="caution">
    <text evidence="6">The sequence shown here is derived from an EMBL/GenBank/DDBJ whole genome shotgun (WGS) entry which is preliminary data.</text>
</comment>